<protein>
    <submittedName>
        <fullName evidence="1">Uncharacterized protein</fullName>
    </submittedName>
</protein>
<reference evidence="1 2" key="1">
    <citation type="journal article" date="2023" name="Insect Mol. Biol.">
        <title>Genome sequencing provides insights into the evolution of gene families encoding plant cell wall-degrading enzymes in longhorned beetles.</title>
        <authorList>
            <person name="Shin N.R."/>
            <person name="Okamura Y."/>
            <person name="Kirsch R."/>
            <person name="Pauchet Y."/>
        </authorList>
    </citation>
    <scope>NUCLEOTIDE SEQUENCE [LARGE SCALE GENOMIC DNA]</scope>
    <source>
        <strain evidence="1">EAD_L_NR</strain>
    </source>
</reference>
<name>A0AAV8VRG4_9CUCU</name>
<keyword evidence="2" id="KW-1185">Reference proteome</keyword>
<dbReference type="EMBL" id="JANEYG010000036">
    <property type="protein sequence ID" value="KAJ8916998.1"/>
    <property type="molecule type" value="Genomic_DNA"/>
</dbReference>
<proteinExistence type="predicted"/>
<accession>A0AAV8VRG4</accession>
<dbReference type="Proteomes" id="UP001159042">
    <property type="component" value="Unassembled WGS sequence"/>
</dbReference>
<comment type="caution">
    <text evidence="1">The sequence shown here is derived from an EMBL/GenBank/DDBJ whole genome shotgun (WGS) entry which is preliminary data.</text>
</comment>
<organism evidence="1 2">
    <name type="scientific">Exocentrus adspersus</name>
    <dbReference type="NCBI Taxonomy" id="1586481"/>
    <lineage>
        <taxon>Eukaryota</taxon>
        <taxon>Metazoa</taxon>
        <taxon>Ecdysozoa</taxon>
        <taxon>Arthropoda</taxon>
        <taxon>Hexapoda</taxon>
        <taxon>Insecta</taxon>
        <taxon>Pterygota</taxon>
        <taxon>Neoptera</taxon>
        <taxon>Endopterygota</taxon>
        <taxon>Coleoptera</taxon>
        <taxon>Polyphaga</taxon>
        <taxon>Cucujiformia</taxon>
        <taxon>Chrysomeloidea</taxon>
        <taxon>Cerambycidae</taxon>
        <taxon>Lamiinae</taxon>
        <taxon>Acanthocinini</taxon>
        <taxon>Exocentrus</taxon>
    </lineage>
</organism>
<gene>
    <name evidence="1" type="ORF">NQ315_012914</name>
</gene>
<dbReference type="AlphaFoldDB" id="A0AAV8VRG4"/>
<sequence length="139" mass="16514">MPNFINFGREISLQGDQNHPNVPIQFDRSQVTDGRALVFSRMYDNVKSRLAKAYDQHRKFYNLRRRDEQFLENELVWRRNYVLSDKAQYYTAKLAPTFVGPFIIAKKLSPWTYELKDSNNKYCGVWHAKDLKAHPPDEE</sequence>
<evidence type="ECO:0000313" key="2">
    <source>
        <dbReference type="Proteomes" id="UP001159042"/>
    </source>
</evidence>
<evidence type="ECO:0000313" key="1">
    <source>
        <dbReference type="EMBL" id="KAJ8916998.1"/>
    </source>
</evidence>